<dbReference type="AlphaFoldDB" id="A0A5J4SGE1"/>
<reference evidence="1" key="1">
    <citation type="submission" date="2019-03" db="EMBL/GenBank/DDBJ databases">
        <title>Single cell metagenomics reveals metabolic interactions within the superorganism composed of flagellate Streblomastix strix and complex community of Bacteroidetes bacteria on its surface.</title>
        <authorList>
            <person name="Treitli S.C."/>
            <person name="Kolisko M."/>
            <person name="Husnik F."/>
            <person name="Keeling P."/>
            <person name="Hampl V."/>
        </authorList>
    </citation>
    <scope>NUCLEOTIDE SEQUENCE</scope>
    <source>
        <strain evidence="1">STM</strain>
    </source>
</reference>
<protein>
    <submittedName>
        <fullName evidence="1">Uncharacterized protein</fullName>
    </submittedName>
</protein>
<comment type="caution">
    <text evidence="1">The sequence shown here is derived from an EMBL/GenBank/DDBJ whole genome shotgun (WGS) entry which is preliminary data.</text>
</comment>
<sequence>MENKVENLWPKIMIDSFNLPKAILSKQADYLGESTKNIVTAKIESYASPNDSEGKSNTKHRFIVYAPTLNYQFELLSVEHDTFASYPLLLTCSILEKKYYPETEKGFIERLSQIFNEPKVQNAIKTLIAQSQ</sequence>
<accession>A0A5J4SGE1</accession>
<gene>
    <name evidence="1" type="ORF">EZS27_007179</name>
</gene>
<dbReference type="EMBL" id="SNRY01000179">
    <property type="protein sequence ID" value="KAA6345249.1"/>
    <property type="molecule type" value="Genomic_DNA"/>
</dbReference>
<organism evidence="1">
    <name type="scientific">termite gut metagenome</name>
    <dbReference type="NCBI Taxonomy" id="433724"/>
    <lineage>
        <taxon>unclassified sequences</taxon>
        <taxon>metagenomes</taxon>
        <taxon>organismal metagenomes</taxon>
    </lineage>
</organism>
<proteinExistence type="predicted"/>
<name>A0A5J4SGE1_9ZZZZ</name>
<evidence type="ECO:0000313" key="1">
    <source>
        <dbReference type="EMBL" id="KAA6345249.1"/>
    </source>
</evidence>